<evidence type="ECO:0000256" key="1">
    <source>
        <dbReference type="ARBA" id="ARBA00022553"/>
    </source>
</evidence>
<protein>
    <submittedName>
        <fullName evidence="8">DNA-binding response regulator</fullName>
    </submittedName>
</protein>
<dbReference type="InterPro" id="IPR011006">
    <property type="entry name" value="CheY-like_superfamily"/>
</dbReference>
<dbReference type="GO" id="GO:0003677">
    <property type="term" value="F:DNA binding"/>
    <property type="evidence" value="ECO:0007669"/>
    <property type="project" value="UniProtKB-KW"/>
</dbReference>
<dbReference type="EMBL" id="MCOK01000001">
    <property type="protein sequence ID" value="OOC55526.1"/>
    <property type="molecule type" value="Genomic_DNA"/>
</dbReference>
<feature type="domain" description="HTH luxR-type" evidence="6">
    <location>
        <begin position="155"/>
        <end position="220"/>
    </location>
</feature>
<dbReference type="SUPFAM" id="SSF46894">
    <property type="entry name" value="C-terminal effector domain of the bipartite response regulators"/>
    <property type="match status" value="1"/>
</dbReference>
<dbReference type="CDD" id="cd06170">
    <property type="entry name" value="LuxR_C_like"/>
    <property type="match status" value="1"/>
</dbReference>
<dbReference type="SUPFAM" id="SSF52172">
    <property type="entry name" value="CheY-like"/>
    <property type="match status" value="1"/>
</dbReference>
<dbReference type="Pfam" id="PF00072">
    <property type="entry name" value="Response_reg"/>
    <property type="match status" value="1"/>
</dbReference>
<organism evidence="8 9">
    <name type="scientific">Nocardiopsis sinuspersici</name>
    <dbReference type="NCBI Taxonomy" id="501010"/>
    <lineage>
        <taxon>Bacteria</taxon>
        <taxon>Bacillati</taxon>
        <taxon>Actinomycetota</taxon>
        <taxon>Actinomycetes</taxon>
        <taxon>Streptosporangiales</taxon>
        <taxon>Nocardiopsidaceae</taxon>
        <taxon>Nocardiopsis</taxon>
    </lineage>
</organism>
<evidence type="ECO:0000313" key="9">
    <source>
        <dbReference type="Proteomes" id="UP000189004"/>
    </source>
</evidence>
<dbReference type="Gene3D" id="3.40.50.2300">
    <property type="match status" value="1"/>
</dbReference>
<dbReference type="CDD" id="cd17535">
    <property type="entry name" value="REC_NarL-like"/>
    <property type="match status" value="1"/>
</dbReference>
<dbReference type="RefSeq" id="WP_077691956.1">
    <property type="nucleotide sequence ID" value="NZ_MCOK01000001.1"/>
</dbReference>
<dbReference type="PANTHER" id="PTHR43214">
    <property type="entry name" value="TWO-COMPONENT RESPONSE REGULATOR"/>
    <property type="match status" value="1"/>
</dbReference>
<dbReference type="InterPro" id="IPR001789">
    <property type="entry name" value="Sig_transdc_resp-reg_receiver"/>
</dbReference>
<dbReference type="Proteomes" id="UP000189004">
    <property type="component" value="Unassembled WGS sequence"/>
</dbReference>
<dbReference type="InterPro" id="IPR058245">
    <property type="entry name" value="NreC/VraR/RcsB-like_REC"/>
</dbReference>
<dbReference type="SMART" id="SM00421">
    <property type="entry name" value="HTH_LUXR"/>
    <property type="match status" value="1"/>
</dbReference>
<evidence type="ECO:0000256" key="3">
    <source>
        <dbReference type="ARBA" id="ARBA00023125"/>
    </source>
</evidence>
<dbReference type="STRING" id="501010.NOSIN_18290"/>
<dbReference type="PROSITE" id="PS50043">
    <property type="entry name" value="HTH_LUXR_2"/>
    <property type="match status" value="1"/>
</dbReference>
<sequence length="231" mass="24833">MIRVGLADDQRLFTAGMAMVIDSQADLTVAWEAADGSEAVTRQRSDPVDVLLMDVQMPGTDGLSATRALVSSGADCRVVILTTFDTDEYVVEGVEAGAAGFLLKSTPPEELLEAVRTVHRGDSVISARSTRRLLGHVRPLLGGPPSRSAPLDRDTRRAVASLTPREQEVLVAVALGHTNTEICERLVLSMPTVKTHVGHVLAKTGSRDRVQAVLFAFRAGLVDREDLLREA</sequence>
<dbReference type="PRINTS" id="PR00038">
    <property type="entry name" value="HTHLUXR"/>
</dbReference>
<gene>
    <name evidence="8" type="ORF">NOSIN_18290</name>
</gene>
<evidence type="ECO:0000256" key="4">
    <source>
        <dbReference type="ARBA" id="ARBA00023163"/>
    </source>
</evidence>
<keyword evidence="1 5" id="KW-0597">Phosphoprotein</keyword>
<keyword evidence="9" id="KW-1185">Reference proteome</keyword>
<dbReference type="SMART" id="SM00448">
    <property type="entry name" value="REC"/>
    <property type="match status" value="1"/>
</dbReference>
<keyword evidence="2" id="KW-0805">Transcription regulation</keyword>
<dbReference type="GO" id="GO:0006355">
    <property type="term" value="P:regulation of DNA-templated transcription"/>
    <property type="evidence" value="ECO:0007669"/>
    <property type="project" value="InterPro"/>
</dbReference>
<evidence type="ECO:0000259" key="6">
    <source>
        <dbReference type="PROSITE" id="PS50043"/>
    </source>
</evidence>
<dbReference type="Pfam" id="PF00196">
    <property type="entry name" value="GerE"/>
    <property type="match status" value="1"/>
</dbReference>
<keyword evidence="4" id="KW-0804">Transcription</keyword>
<proteinExistence type="predicted"/>
<dbReference type="InterPro" id="IPR039420">
    <property type="entry name" value="WalR-like"/>
</dbReference>
<dbReference type="InterPro" id="IPR016032">
    <property type="entry name" value="Sig_transdc_resp-reg_C-effctor"/>
</dbReference>
<dbReference type="GO" id="GO:0000160">
    <property type="term" value="P:phosphorelay signal transduction system"/>
    <property type="evidence" value="ECO:0007669"/>
    <property type="project" value="InterPro"/>
</dbReference>
<dbReference type="InterPro" id="IPR000792">
    <property type="entry name" value="Tscrpt_reg_LuxR_C"/>
</dbReference>
<comment type="caution">
    <text evidence="8">The sequence shown here is derived from an EMBL/GenBank/DDBJ whole genome shotgun (WGS) entry which is preliminary data.</text>
</comment>
<dbReference type="AlphaFoldDB" id="A0A1V3C4R7"/>
<reference evidence="9" key="1">
    <citation type="submission" date="2016-08" db="EMBL/GenBank/DDBJ databases">
        <authorList>
            <person name="Tokovenko B."/>
            <person name="Kalinowski J."/>
        </authorList>
    </citation>
    <scope>NUCLEOTIDE SEQUENCE [LARGE SCALE GENOMIC DNA]</scope>
    <source>
        <strain evidence="9">UTMC102</strain>
    </source>
</reference>
<evidence type="ECO:0000256" key="5">
    <source>
        <dbReference type="PROSITE-ProRule" id="PRU00169"/>
    </source>
</evidence>
<dbReference type="PROSITE" id="PS50110">
    <property type="entry name" value="RESPONSE_REGULATORY"/>
    <property type="match status" value="1"/>
</dbReference>
<keyword evidence="3 8" id="KW-0238">DNA-binding</keyword>
<name>A0A1V3C4R7_9ACTN</name>
<evidence type="ECO:0000313" key="8">
    <source>
        <dbReference type="EMBL" id="OOC55526.1"/>
    </source>
</evidence>
<accession>A0A1V3C4R7</accession>
<dbReference type="OrthoDB" id="9808843at2"/>
<feature type="domain" description="Response regulatory" evidence="7">
    <location>
        <begin position="3"/>
        <end position="119"/>
    </location>
</feature>
<evidence type="ECO:0000259" key="7">
    <source>
        <dbReference type="PROSITE" id="PS50110"/>
    </source>
</evidence>
<evidence type="ECO:0000256" key="2">
    <source>
        <dbReference type="ARBA" id="ARBA00023015"/>
    </source>
</evidence>
<feature type="modified residue" description="4-aspartylphosphate" evidence="5">
    <location>
        <position position="54"/>
    </location>
</feature>
<dbReference type="PANTHER" id="PTHR43214:SF24">
    <property type="entry name" value="TRANSCRIPTIONAL REGULATORY PROTEIN NARL-RELATED"/>
    <property type="match status" value="1"/>
</dbReference>